<comment type="caution">
    <text evidence="3">The sequence shown here is derived from an EMBL/GenBank/DDBJ whole genome shotgun (WGS) entry which is preliminary data.</text>
</comment>
<evidence type="ECO:0000313" key="4">
    <source>
        <dbReference type="Proteomes" id="UP000823633"/>
    </source>
</evidence>
<dbReference type="Proteomes" id="UP000823633">
    <property type="component" value="Unassembled WGS sequence"/>
</dbReference>
<dbReference type="AlphaFoldDB" id="A0A9D9E7G6"/>
<dbReference type="GO" id="GO:0000166">
    <property type="term" value="F:nucleotide binding"/>
    <property type="evidence" value="ECO:0007669"/>
    <property type="project" value="InterPro"/>
</dbReference>
<evidence type="ECO:0000259" key="2">
    <source>
        <dbReference type="Pfam" id="PF22725"/>
    </source>
</evidence>
<proteinExistence type="predicted"/>
<evidence type="ECO:0000259" key="1">
    <source>
        <dbReference type="Pfam" id="PF01408"/>
    </source>
</evidence>
<accession>A0A9D9E7G6</accession>
<dbReference type="PANTHER" id="PTHR43249:SF1">
    <property type="entry name" value="D-GLUCOSIDE 3-DEHYDROGENASE"/>
    <property type="match status" value="1"/>
</dbReference>
<evidence type="ECO:0000313" key="3">
    <source>
        <dbReference type="EMBL" id="MBO8442827.1"/>
    </source>
</evidence>
<feature type="domain" description="Gfo/Idh/MocA-like oxidoreductase N-terminal" evidence="1">
    <location>
        <begin position="5"/>
        <end position="119"/>
    </location>
</feature>
<dbReference type="InterPro" id="IPR036291">
    <property type="entry name" value="NAD(P)-bd_dom_sf"/>
</dbReference>
<dbReference type="Gene3D" id="3.40.50.720">
    <property type="entry name" value="NAD(P)-binding Rossmann-like Domain"/>
    <property type="match status" value="1"/>
</dbReference>
<feature type="domain" description="GFO/IDH/MocA-like oxidoreductase" evidence="2">
    <location>
        <begin position="132"/>
        <end position="255"/>
    </location>
</feature>
<dbReference type="Pfam" id="PF01408">
    <property type="entry name" value="GFO_IDH_MocA"/>
    <property type="match status" value="1"/>
</dbReference>
<sequence length="348" mass="37632">MKRTFGVGIVGTGSIADMHADAANSLDDTRLVACYNHHLEKGEAFARRYGIKCHRSLEAFMADPEIDIVAVTTPSKSHLEPCLAAIDHGKALLVEKPLEATTERCDRIIAAAKAKGTVLAGIFQSRFFDSSRLVREAIDSGRFGRLVLLDAQFKWYRSQEYYDSVPWRGDMEVGGGGVLMNQGIHAIDLMLWYGGPVESLAANCATLGHSGITVEDTASATLRFKSGALGVIQGTVATWPGFAKRVVICGTKGSAILEDEAIKAWSFQDERPEDDQIRRRYATSSSEGGSANPLAIAAGGHMANLQDLVDCLKDPGHRLLIDGEEARKAVAVVEACYRSSRTGSFVRL</sequence>
<gene>
    <name evidence="3" type="ORF">IAC42_03615</name>
</gene>
<name>A0A9D9E7G6_9SPIR</name>
<reference evidence="3" key="1">
    <citation type="submission" date="2020-10" db="EMBL/GenBank/DDBJ databases">
        <authorList>
            <person name="Gilroy R."/>
        </authorList>
    </citation>
    <scope>NUCLEOTIDE SEQUENCE</scope>
    <source>
        <strain evidence="3">11167</strain>
    </source>
</reference>
<dbReference type="InterPro" id="IPR000683">
    <property type="entry name" value="Gfo/Idh/MocA-like_OxRdtase_N"/>
</dbReference>
<dbReference type="PANTHER" id="PTHR43249">
    <property type="entry name" value="UDP-N-ACETYL-2-AMINO-2-DEOXY-D-GLUCURONATE OXIDASE"/>
    <property type="match status" value="1"/>
</dbReference>
<dbReference type="SUPFAM" id="SSF51735">
    <property type="entry name" value="NAD(P)-binding Rossmann-fold domains"/>
    <property type="match status" value="1"/>
</dbReference>
<dbReference type="InterPro" id="IPR052515">
    <property type="entry name" value="Gfo/Idh/MocA_Oxidoreductase"/>
</dbReference>
<protein>
    <submittedName>
        <fullName evidence="3">Gfo/Idh/MocA family oxidoreductase</fullName>
    </submittedName>
</protein>
<organism evidence="3 4">
    <name type="scientific">Candidatus Aphodenecus pullistercoris</name>
    <dbReference type="NCBI Taxonomy" id="2840669"/>
    <lineage>
        <taxon>Bacteria</taxon>
        <taxon>Pseudomonadati</taxon>
        <taxon>Spirochaetota</taxon>
        <taxon>Spirochaetia</taxon>
        <taxon>Spirochaetales</taxon>
        <taxon>Candidatus Aphodenecus</taxon>
    </lineage>
</organism>
<dbReference type="SUPFAM" id="SSF55347">
    <property type="entry name" value="Glyceraldehyde-3-phosphate dehydrogenase-like, C-terminal domain"/>
    <property type="match status" value="1"/>
</dbReference>
<reference evidence="3" key="2">
    <citation type="journal article" date="2021" name="PeerJ">
        <title>Extensive microbial diversity within the chicken gut microbiome revealed by metagenomics and culture.</title>
        <authorList>
            <person name="Gilroy R."/>
            <person name="Ravi A."/>
            <person name="Getino M."/>
            <person name="Pursley I."/>
            <person name="Horton D.L."/>
            <person name="Alikhan N.F."/>
            <person name="Baker D."/>
            <person name="Gharbi K."/>
            <person name="Hall N."/>
            <person name="Watson M."/>
            <person name="Adriaenssens E.M."/>
            <person name="Foster-Nyarko E."/>
            <person name="Jarju S."/>
            <person name="Secka A."/>
            <person name="Antonio M."/>
            <person name="Oren A."/>
            <person name="Chaudhuri R.R."/>
            <person name="La Ragione R."/>
            <person name="Hildebrand F."/>
            <person name="Pallen M.J."/>
        </authorList>
    </citation>
    <scope>NUCLEOTIDE SEQUENCE</scope>
    <source>
        <strain evidence="3">11167</strain>
    </source>
</reference>
<dbReference type="Gene3D" id="3.30.360.10">
    <property type="entry name" value="Dihydrodipicolinate Reductase, domain 2"/>
    <property type="match status" value="1"/>
</dbReference>
<dbReference type="EMBL" id="JADIMU010000022">
    <property type="protein sequence ID" value="MBO8442827.1"/>
    <property type="molecule type" value="Genomic_DNA"/>
</dbReference>
<dbReference type="Pfam" id="PF22725">
    <property type="entry name" value="GFO_IDH_MocA_C3"/>
    <property type="match status" value="1"/>
</dbReference>
<dbReference type="InterPro" id="IPR055170">
    <property type="entry name" value="GFO_IDH_MocA-like_dom"/>
</dbReference>